<accession>A0A4U1CIV3</accession>
<dbReference type="Pfam" id="PF11307">
    <property type="entry name" value="DUF3109"/>
    <property type="match status" value="1"/>
</dbReference>
<dbReference type="OrthoDB" id="597501at2"/>
<organism evidence="2 3">
    <name type="scientific">Pedobacter frigoris</name>
    <dbReference type="NCBI Taxonomy" id="2571272"/>
    <lineage>
        <taxon>Bacteria</taxon>
        <taxon>Pseudomonadati</taxon>
        <taxon>Bacteroidota</taxon>
        <taxon>Sphingobacteriia</taxon>
        <taxon>Sphingobacteriales</taxon>
        <taxon>Sphingobacteriaceae</taxon>
        <taxon>Pedobacter</taxon>
    </lineage>
</organism>
<comment type="similarity">
    <text evidence="1">Belongs to the Rv0495c family.</text>
</comment>
<evidence type="ECO:0000313" key="2">
    <source>
        <dbReference type="EMBL" id="TKC05225.1"/>
    </source>
</evidence>
<gene>
    <name evidence="2" type="ORF">FA047_15835</name>
</gene>
<keyword evidence="3" id="KW-1185">Reference proteome</keyword>
<reference evidence="2 3" key="1">
    <citation type="submission" date="2019-04" db="EMBL/GenBank/DDBJ databases">
        <title>Pedobacter sp. RP-3-15 sp. nov., isolated from Arctic soil.</title>
        <authorList>
            <person name="Dahal R.H."/>
            <person name="Kim D.-U."/>
        </authorList>
    </citation>
    <scope>NUCLEOTIDE SEQUENCE [LARGE SCALE GENOMIC DNA]</scope>
    <source>
        <strain evidence="2 3">RP-3-15</strain>
    </source>
</reference>
<evidence type="ECO:0000256" key="1">
    <source>
        <dbReference type="ARBA" id="ARBA00093770"/>
    </source>
</evidence>
<evidence type="ECO:0000313" key="3">
    <source>
        <dbReference type="Proteomes" id="UP000307244"/>
    </source>
</evidence>
<name>A0A4U1CIV3_9SPHI</name>
<proteinExistence type="inferred from homology"/>
<protein>
    <submittedName>
        <fullName evidence="2">DUF3109 family protein</fullName>
    </submittedName>
</protein>
<dbReference type="EMBL" id="SWBQ01000004">
    <property type="protein sequence ID" value="TKC05225.1"/>
    <property type="molecule type" value="Genomic_DNA"/>
</dbReference>
<dbReference type="InterPro" id="IPR021458">
    <property type="entry name" value="Rv0495c"/>
</dbReference>
<sequence length="189" mass="21286">MIEVQNTLVHEDLIRENFVCNLNKCKGICCVEGDAGAPLDVAETAILAEIYPKIQHLLEPKGIAAIEQYGTSVVDTDGDLTTPCVDGNKECAYVTFENGITKCGIEKGYEQGLVNWQKPISCHLYPIRVTQYPEFEVLNYDRWHICSDACSFGRELKVPVYQFLKGPLIRKYGAEWFKELEENVSSSQD</sequence>
<dbReference type="RefSeq" id="WP_136837043.1">
    <property type="nucleotide sequence ID" value="NZ_SWBQ01000004.1"/>
</dbReference>
<dbReference type="AlphaFoldDB" id="A0A4U1CIV3"/>
<comment type="caution">
    <text evidence="2">The sequence shown here is derived from an EMBL/GenBank/DDBJ whole genome shotgun (WGS) entry which is preliminary data.</text>
</comment>
<dbReference type="Proteomes" id="UP000307244">
    <property type="component" value="Unassembled WGS sequence"/>
</dbReference>